<dbReference type="InterPro" id="IPR043129">
    <property type="entry name" value="ATPase_NBD"/>
</dbReference>
<dbReference type="STRING" id="62062.ENSHHUP00000081771"/>
<evidence type="ECO:0000313" key="3">
    <source>
        <dbReference type="Proteomes" id="UP000314982"/>
    </source>
</evidence>
<dbReference type="Proteomes" id="UP000314982">
    <property type="component" value="Unassembled WGS sequence"/>
</dbReference>
<dbReference type="SUPFAM" id="SSF53067">
    <property type="entry name" value="Actin-like ATPase domain"/>
    <property type="match status" value="1"/>
</dbReference>
<name>A0A4W5QVM4_9TELE</name>
<reference evidence="3" key="1">
    <citation type="submission" date="2018-06" db="EMBL/GenBank/DDBJ databases">
        <title>Genome assembly of Danube salmon.</title>
        <authorList>
            <person name="Macqueen D.J."/>
            <person name="Gundappa M.K."/>
        </authorList>
    </citation>
    <scope>NUCLEOTIDE SEQUENCE [LARGE SCALE GENOMIC DNA]</scope>
</reference>
<dbReference type="Gene3D" id="3.30.420.40">
    <property type="match status" value="1"/>
</dbReference>
<evidence type="ECO:0000256" key="1">
    <source>
        <dbReference type="SAM" id="MobiDB-lite"/>
    </source>
</evidence>
<evidence type="ECO:0008006" key="4">
    <source>
        <dbReference type="Google" id="ProtNLM"/>
    </source>
</evidence>
<reference evidence="2" key="3">
    <citation type="submission" date="2025-09" db="UniProtKB">
        <authorList>
            <consortium name="Ensembl"/>
        </authorList>
    </citation>
    <scope>IDENTIFICATION</scope>
</reference>
<feature type="compositionally biased region" description="Basic residues" evidence="1">
    <location>
        <begin position="163"/>
        <end position="173"/>
    </location>
</feature>
<dbReference type="InterPro" id="IPR039758">
    <property type="entry name" value="NAGK-like"/>
</dbReference>
<proteinExistence type="predicted"/>
<dbReference type="GO" id="GO:0045127">
    <property type="term" value="F:N-acetylglucosamine kinase activity"/>
    <property type="evidence" value="ECO:0007669"/>
    <property type="project" value="InterPro"/>
</dbReference>
<dbReference type="AlphaFoldDB" id="A0A4W5QVM4"/>
<dbReference type="GeneTree" id="ENSGT00510000047418"/>
<reference evidence="2" key="2">
    <citation type="submission" date="2025-08" db="UniProtKB">
        <authorList>
            <consortium name="Ensembl"/>
        </authorList>
    </citation>
    <scope>IDENTIFICATION</scope>
</reference>
<keyword evidence="3" id="KW-1185">Reference proteome</keyword>
<organism evidence="2 3">
    <name type="scientific">Hucho hucho</name>
    <name type="common">huchen</name>
    <dbReference type="NCBI Taxonomy" id="62062"/>
    <lineage>
        <taxon>Eukaryota</taxon>
        <taxon>Metazoa</taxon>
        <taxon>Chordata</taxon>
        <taxon>Craniata</taxon>
        <taxon>Vertebrata</taxon>
        <taxon>Euteleostomi</taxon>
        <taxon>Actinopterygii</taxon>
        <taxon>Neopterygii</taxon>
        <taxon>Teleostei</taxon>
        <taxon>Protacanthopterygii</taxon>
        <taxon>Salmoniformes</taxon>
        <taxon>Salmonidae</taxon>
        <taxon>Salmoninae</taxon>
        <taxon>Hucho</taxon>
    </lineage>
</organism>
<sequence length="173" mass="18846">MERKILDISTFVYLFSIHHHEENDIHIHNDVLLCSTDQNLSPSSNLSACNCPFLLSRLTIMIACNVLLSQGMSLSGGEQKDATDKIICEMKNRFPKLSINYYITTDAIGAMATASDRGGIVLISGTGSNCKLVNPDGSQVGCGGWGHMMGDEGSGSHDDNNQHKQKKSNKLLF</sequence>
<feature type="region of interest" description="Disordered" evidence="1">
    <location>
        <begin position="151"/>
        <end position="173"/>
    </location>
</feature>
<dbReference type="Ensembl" id="ENSHHUT00000084367.1">
    <property type="protein sequence ID" value="ENSHHUP00000081771.1"/>
    <property type="gene ID" value="ENSHHUG00000047537.1"/>
</dbReference>
<accession>A0A4W5QVM4</accession>
<dbReference type="PANTHER" id="PTHR12862:SF0">
    <property type="entry name" value="N-ACETYL-D-GLUCOSAMINE KINASE"/>
    <property type="match status" value="1"/>
</dbReference>
<protein>
    <recommendedName>
        <fullName evidence="4">N-acetylglucosamine kinase</fullName>
    </recommendedName>
</protein>
<evidence type="ECO:0000313" key="2">
    <source>
        <dbReference type="Ensembl" id="ENSHHUP00000081771.1"/>
    </source>
</evidence>
<dbReference type="PANTHER" id="PTHR12862">
    <property type="entry name" value="BADF TYPE ATPASE DOMAIN-CONTAINING PROTEIN"/>
    <property type="match status" value="1"/>
</dbReference>